<dbReference type="RefSeq" id="WP_072909579.1">
    <property type="nucleotide sequence ID" value="NZ_FQZT01000014.1"/>
</dbReference>
<reference evidence="4 5" key="1">
    <citation type="submission" date="2016-11" db="EMBL/GenBank/DDBJ databases">
        <authorList>
            <person name="Jaros S."/>
            <person name="Januszkiewicz K."/>
            <person name="Wedrychowicz H."/>
        </authorList>
    </citation>
    <scope>NUCLEOTIDE SEQUENCE [LARGE SCALE GENOMIC DNA]</scope>
    <source>
        <strain evidence="4 5">DSM 5091</strain>
    </source>
</reference>
<dbReference type="PANTHER" id="PTHR30570:SF1">
    <property type="entry name" value="PHOSPHATE-BINDING PROTEIN PSTS"/>
    <property type="match status" value="1"/>
</dbReference>
<dbReference type="InterPro" id="IPR024370">
    <property type="entry name" value="PBP_domain"/>
</dbReference>
<dbReference type="STRING" id="1122189.SAMN02745165_03030"/>
<dbReference type="SUPFAM" id="SSF53850">
    <property type="entry name" value="Periplasmic binding protein-like II"/>
    <property type="match status" value="1"/>
</dbReference>
<name>A0A1M6LP16_MALRU</name>
<dbReference type="Gene3D" id="3.40.190.10">
    <property type="entry name" value="Periplasmic binding protein-like II"/>
    <property type="match status" value="2"/>
</dbReference>
<sequence>MKFAAFFFLRSLLLGCLLIASYSSFAFADTITVSGTGDSQHLLRQIAQAFEHNNPQSKILVPNSVGSGGGIKLLQADRTELARIARPLKPKEQAEGLKYRTFAYAPVVFVANLPEQCFEDISTENFLAILRGEINNWSQLGNCPDNKIYIANREEGDSSKSVLERVIPQINEIANPAGRTIYSTPEAYDTLNRYPYSFGYLPKSQVHKGNLTMLKFDGTEATNSNVQQGSYPLVVPLGIVWKGTPTGTTKAFLDFLFGEEAKAIMVKLGAVPAADK</sequence>
<dbReference type="Proteomes" id="UP000184171">
    <property type="component" value="Unassembled WGS sequence"/>
</dbReference>
<dbReference type="AlphaFoldDB" id="A0A1M6LP16"/>
<evidence type="ECO:0000256" key="1">
    <source>
        <dbReference type="ARBA" id="ARBA00022729"/>
    </source>
</evidence>
<keyword evidence="1 2" id="KW-0732">Signal</keyword>
<accession>A0A1M6LP16</accession>
<keyword evidence="5" id="KW-1185">Reference proteome</keyword>
<dbReference type="PANTHER" id="PTHR30570">
    <property type="entry name" value="PERIPLASMIC PHOSPHATE BINDING COMPONENT OF PHOSPHATE ABC TRANSPORTER"/>
    <property type="match status" value="1"/>
</dbReference>
<evidence type="ECO:0000313" key="4">
    <source>
        <dbReference type="EMBL" id="SHJ72951.1"/>
    </source>
</evidence>
<feature type="domain" description="PBP" evidence="3">
    <location>
        <begin position="28"/>
        <end position="260"/>
    </location>
</feature>
<evidence type="ECO:0000256" key="2">
    <source>
        <dbReference type="SAM" id="SignalP"/>
    </source>
</evidence>
<dbReference type="InterPro" id="IPR050811">
    <property type="entry name" value="Phosphate_ABC_transporter"/>
</dbReference>
<evidence type="ECO:0000259" key="3">
    <source>
        <dbReference type="Pfam" id="PF12849"/>
    </source>
</evidence>
<dbReference type="OrthoDB" id="9783488at2"/>
<feature type="signal peptide" evidence="2">
    <location>
        <begin position="1"/>
        <end position="28"/>
    </location>
</feature>
<protein>
    <submittedName>
        <fullName evidence="4">Phosphate transport system substrate-binding protein</fullName>
    </submittedName>
</protein>
<feature type="chain" id="PRO_5012906666" evidence="2">
    <location>
        <begin position="29"/>
        <end position="276"/>
    </location>
</feature>
<proteinExistence type="predicted"/>
<dbReference type="Pfam" id="PF12849">
    <property type="entry name" value="PBP_like_2"/>
    <property type="match status" value="1"/>
</dbReference>
<organism evidence="4 5">
    <name type="scientific">Malonomonas rubra DSM 5091</name>
    <dbReference type="NCBI Taxonomy" id="1122189"/>
    <lineage>
        <taxon>Bacteria</taxon>
        <taxon>Pseudomonadati</taxon>
        <taxon>Thermodesulfobacteriota</taxon>
        <taxon>Desulfuromonadia</taxon>
        <taxon>Desulfuromonadales</taxon>
        <taxon>Geopsychrobacteraceae</taxon>
        <taxon>Malonomonas</taxon>
    </lineage>
</organism>
<evidence type="ECO:0000313" key="5">
    <source>
        <dbReference type="Proteomes" id="UP000184171"/>
    </source>
</evidence>
<gene>
    <name evidence="4" type="ORF">SAMN02745165_03030</name>
</gene>
<dbReference type="EMBL" id="FQZT01000014">
    <property type="protein sequence ID" value="SHJ72951.1"/>
    <property type="molecule type" value="Genomic_DNA"/>
</dbReference>